<dbReference type="EMBL" id="AGEK01000045">
    <property type="protein sequence ID" value="EHO66101.1"/>
    <property type="molecule type" value="Genomic_DNA"/>
</dbReference>
<name>H1HQJ8_9BACT</name>
<organism evidence="1 2">
    <name type="scientific">Segatella maculosa OT 289</name>
    <dbReference type="NCBI Taxonomy" id="999422"/>
    <lineage>
        <taxon>Bacteria</taxon>
        <taxon>Pseudomonadati</taxon>
        <taxon>Bacteroidota</taxon>
        <taxon>Bacteroidia</taxon>
        <taxon>Bacteroidales</taxon>
        <taxon>Prevotellaceae</taxon>
        <taxon>Segatella</taxon>
    </lineage>
</organism>
<accession>H1HQJ8</accession>
<keyword evidence="2" id="KW-1185">Reference proteome</keyword>
<evidence type="ECO:0000313" key="1">
    <source>
        <dbReference type="EMBL" id="EHO66101.1"/>
    </source>
</evidence>
<comment type="caution">
    <text evidence="1">The sequence shown here is derived from an EMBL/GenBank/DDBJ whole genome shotgun (WGS) entry which is preliminary data.</text>
</comment>
<proteinExistence type="predicted"/>
<dbReference type="Proteomes" id="UP000003167">
    <property type="component" value="Unassembled WGS sequence"/>
</dbReference>
<protein>
    <submittedName>
        <fullName evidence="1">Uncharacterized protein</fullName>
    </submittedName>
</protein>
<dbReference type="AlphaFoldDB" id="H1HQJ8"/>
<sequence>MGSLPRPLQRRGGTSCVQTNLLQFLLPSFGGAGGGFRFYSPPSEGLGEAPIFLQNTAISAQKSELMFGIC</sequence>
<dbReference type="HOGENOM" id="CLU_2754518_0_0_10"/>
<evidence type="ECO:0000313" key="2">
    <source>
        <dbReference type="Proteomes" id="UP000003167"/>
    </source>
</evidence>
<gene>
    <name evidence="1" type="ORF">HMPREF9944_02426</name>
</gene>
<reference evidence="1 2" key="1">
    <citation type="submission" date="2011-12" db="EMBL/GenBank/DDBJ databases">
        <title>The Genome Sequence of Prevotella maculosa OT 289.</title>
        <authorList>
            <consortium name="The Broad Institute Genome Sequencing Platform"/>
            <person name="Earl A."/>
            <person name="Ward D."/>
            <person name="Feldgarden M."/>
            <person name="Gevers D."/>
            <person name="Izard J."/>
            <person name="Blanton J.M."/>
            <person name="Mathney J."/>
            <person name="Tanner A.C."/>
            <person name="Dewhirst F.E."/>
            <person name="Young S.K."/>
            <person name="Zeng Q."/>
            <person name="Gargeya S."/>
            <person name="Fitzgerald M."/>
            <person name="Haas B."/>
            <person name="Abouelleil A."/>
            <person name="Alvarado L."/>
            <person name="Arachchi H.M."/>
            <person name="Berlin A."/>
            <person name="Chapman S.B."/>
            <person name="Gearin G."/>
            <person name="Goldberg J."/>
            <person name="Griggs A."/>
            <person name="Gujja S."/>
            <person name="Hansen M."/>
            <person name="Heiman D."/>
            <person name="Howarth C."/>
            <person name="Larimer J."/>
            <person name="Lui A."/>
            <person name="MacDonald P.J.P."/>
            <person name="McCowen C."/>
            <person name="Montmayeur A."/>
            <person name="Murphy C."/>
            <person name="Neiman D."/>
            <person name="Pearson M."/>
            <person name="Priest M."/>
            <person name="Roberts A."/>
            <person name="Saif S."/>
            <person name="Shea T."/>
            <person name="Sisk P."/>
            <person name="Stolte C."/>
            <person name="Sykes S."/>
            <person name="Wortman J."/>
            <person name="Nusbaum C."/>
            <person name="Birren B."/>
        </authorList>
    </citation>
    <scope>NUCLEOTIDE SEQUENCE [LARGE SCALE GENOMIC DNA]</scope>
    <source>
        <strain evidence="1 2">OT 289</strain>
    </source>
</reference>